<gene>
    <name evidence="1" type="ORF">FH972_011195</name>
</gene>
<dbReference type="AlphaFoldDB" id="A0A660KXL2"/>
<protein>
    <submittedName>
        <fullName evidence="1">Uncharacterized protein</fullName>
    </submittedName>
</protein>
<keyword evidence="2" id="KW-1185">Reference proteome</keyword>
<evidence type="ECO:0000313" key="1">
    <source>
        <dbReference type="EMBL" id="KAE8038716.1"/>
    </source>
</evidence>
<reference evidence="1 2" key="1">
    <citation type="submission" date="2019-06" db="EMBL/GenBank/DDBJ databases">
        <title>A chromosomal-level reference genome of Carpinus fangiana (Coryloideae, Betulaceae).</title>
        <authorList>
            <person name="Yang X."/>
            <person name="Wang Z."/>
            <person name="Zhang L."/>
            <person name="Hao G."/>
            <person name="Liu J."/>
            <person name="Yang Y."/>
        </authorList>
    </citation>
    <scope>NUCLEOTIDE SEQUENCE [LARGE SCALE GENOMIC DNA]</scope>
    <source>
        <strain evidence="1">Cfa_2016G</strain>
        <tissue evidence="1">Leaf</tissue>
    </source>
</reference>
<organism evidence="1 2">
    <name type="scientific">Carpinus fangiana</name>
    <dbReference type="NCBI Taxonomy" id="176857"/>
    <lineage>
        <taxon>Eukaryota</taxon>
        <taxon>Viridiplantae</taxon>
        <taxon>Streptophyta</taxon>
        <taxon>Embryophyta</taxon>
        <taxon>Tracheophyta</taxon>
        <taxon>Spermatophyta</taxon>
        <taxon>Magnoliopsida</taxon>
        <taxon>eudicotyledons</taxon>
        <taxon>Gunneridae</taxon>
        <taxon>Pentapetalae</taxon>
        <taxon>rosids</taxon>
        <taxon>fabids</taxon>
        <taxon>Fagales</taxon>
        <taxon>Betulaceae</taxon>
        <taxon>Carpinus</taxon>
    </lineage>
</organism>
<dbReference type="EMBL" id="CM017324">
    <property type="protein sequence ID" value="KAE8038716.1"/>
    <property type="molecule type" value="Genomic_DNA"/>
</dbReference>
<dbReference type="Proteomes" id="UP000327013">
    <property type="component" value="Chromosome 4"/>
</dbReference>
<proteinExistence type="predicted"/>
<accession>A0A660KXL2</accession>
<evidence type="ECO:0000313" key="2">
    <source>
        <dbReference type="Proteomes" id="UP000327013"/>
    </source>
</evidence>
<sequence>MRWCRRWWSKRRFDLRVLDDQSRWCLAPLTRLRLSSTMIAVQSPLQEVSPVSSMGYVWSDGASDGSALDFVPDPDSVSSSGHASHLSVVPVPQASVLSSLPGWFLGPLRRQSLLLFMSRPWKEMEEEFRWINLVAREQGRLLVYEEDIRWIDMVACEDERWEVDKELDDRKVAWLNEMKEELRLTVEWPGPKGKIISL</sequence>
<name>A0A660KXL2_9ROSI</name>